<evidence type="ECO:0000256" key="2">
    <source>
        <dbReference type="ARBA" id="ARBA00004733"/>
    </source>
</evidence>
<dbReference type="PANTHER" id="PTHR43406">
    <property type="entry name" value="TRYPTOPHAN SYNTHASE, ALPHA CHAIN"/>
    <property type="match status" value="1"/>
</dbReference>
<accession>A0A381THT4</accession>
<dbReference type="SUPFAM" id="SSF51366">
    <property type="entry name" value="Ribulose-phoshate binding barrel"/>
    <property type="match status" value="1"/>
</dbReference>
<evidence type="ECO:0000256" key="3">
    <source>
        <dbReference type="ARBA" id="ARBA00011270"/>
    </source>
</evidence>
<comment type="subunit">
    <text evidence="3">Tetramer of two alpha and two beta chains.</text>
</comment>
<dbReference type="InterPro" id="IPR018204">
    <property type="entry name" value="Trp_synthase_alpha_AS"/>
</dbReference>
<dbReference type="EMBL" id="UINC01004611">
    <property type="protein sequence ID" value="SVA15620.1"/>
    <property type="molecule type" value="Genomic_DNA"/>
</dbReference>
<dbReference type="UniPathway" id="UPA00035">
    <property type="reaction ID" value="UER00044"/>
</dbReference>
<keyword evidence="6" id="KW-0822">Tryptophan biosynthesis</keyword>
<dbReference type="Pfam" id="PF00290">
    <property type="entry name" value="Trp_syntA"/>
    <property type="match status" value="1"/>
</dbReference>
<dbReference type="AlphaFoldDB" id="A0A381THT4"/>
<evidence type="ECO:0000313" key="10">
    <source>
        <dbReference type="EMBL" id="SVA15620.1"/>
    </source>
</evidence>
<comment type="pathway">
    <text evidence="2">Amino-acid biosynthesis; L-tryptophan biosynthesis; L-tryptophan from chorismate: step 5/5.</text>
</comment>
<proteinExistence type="inferred from homology"/>
<evidence type="ECO:0000256" key="9">
    <source>
        <dbReference type="ARBA" id="ARBA00049047"/>
    </source>
</evidence>
<evidence type="ECO:0000256" key="8">
    <source>
        <dbReference type="ARBA" id="ARBA00023239"/>
    </source>
</evidence>
<dbReference type="InterPro" id="IPR011060">
    <property type="entry name" value="RibuloseP-bd_barrel"/>
</dbReference>
<evidence type="ECO:0000256" key="6">
    <source>
        <dbReference type="ARBA" id="ARBA00022822"/>
    </source>
</evidence>
<evidence type="ECO:0000256" key="1">
    <source>
        <dbReference type="ARBA" id="ARBA00003365"/>
    </source>
</evidence>
<keyword evidence="8" id="KW-0456">Lyase</keyword>
<dbReference type="NCBIfam" id="TIGR00262">
    <property type="entry name" value="trpA"/>
    <property type="match status" value="1"/>
</dbReference>
<sequence length="259" mass="28082">MERRTALFVYLTAGYPDLVTTRELIPALVAAGADAVEIGIPFSDPLADGATIQESTFHALKQKVNVQDCLDIVKVLRDKIPTTPLILMGYYNPLFNYGLERFCREASSSGLDGLIVPDLPADESQPLLDHCQIAGIDLVPLLPPNSSDKRIEFVCSKAKGFIYCVTVTGITGTRDFLPEDLAVFIKRVRAHTNLPLGLGFGISTSEHMKKIGQIADAGIVGSALVKILQSSSKTEIKQKAMDFVKELRGSSNNSGEEES</sequence>
<evidence type="ECO:0000256" key="5">
    <source>
        <dbReference type="ARBA" id="ARBA00022605"/>
    </source>
</evidence>
<dbReference type="PROSITE" id="PS00167">
    <property type="entry name" value="TRP_SYNTHASE_ALPHA"/>
    <property type="match status" value="1"/>
</dbReference>
<dbReference type="GO" id="GO:0005829">
    <property type="term" value="C:cytosol"/>
    <property type="evidence" value="ECO:0007669"/>
    <property type="project" value="TreeGrafter"/>
</dbReference>
<dbReference type="CDD" id="cd04724">
    <property type="entry name" value="Tryptophan_synthase_alpha"/>
    <property type="match status" value="1"/>
</dbReference>
<name>A0A381THT4_9ZZZZ</name>
<dbReference type="GO" id="GO:0004834">
    <property type="term" value="F:tryptophan synthase activity"/>
    <property type="evidence" value="ECO:0007669"/>
    <property type="project" value="UniProtKB-EC"/>
</dbReference>
<gene>
    <name evidence="10" type="ORF">METZ01_LOCUS68474</name>
</gene>
<dbReference type="InterPro" id="IPR013785">
    <property type="entry name" value="Aldolase_TIM"/>
</dbReference>
<dbReference type="FunFam" id="3.20.20.70:FF:000037">
    <property type="entry name" value="Tryptophan synthase alpha chain"/>
    <property type="match status" value="1"/>
</dbReference>
<comment type="catalytic activity">
    <reaction evidence="9">
        <text>(1S,2R)-1-C-(indol-3-yl)glycerol 3-phosphate + L-serine = D-glyceraldehyde 3-phosphate + L-tryptophan + H2O</text>
        <dbReference type="Rhea" id="RHEA:10532"/>
        <dbReference type="ChEBI" id="CHEBI:15377"/>
        <dbReference type="ChEBI" id="CHEBI:33384"/>
        <dbReference type="ChEBI" id="CHEBI:57912"/>
        <dbReference type="ChEBI" id="CHEBI:58866"/>
        <dbReference type="ChEBI" id="CHEBI:59776"/>
        <dbReference type="EC" id="4.2.1.20"/>
    </reaction>
</comment>
<keyword evidence="5" id="KW-0028">Amino-acid biosynthesis</keyword>
<dbReference type="HAMAP" id="MF_00131">
    <property type="entry name" value="Trp_synth_alpha"/>
    <property type="match status" value="1"/>
</dbReference>
<dbReference type="InterPro" id="IPR002028">
    <property type="entry name" value="Trp_synthase_suA"/>
</dbReference>
<dbReference type="Gene3D" id="3.20.20.70">
    <property type="entry name" value="Aldolase class I"/>
    <property type="match status" value="1"/>
</dbReference>
<comment type="function">
    <text evidence="1">The alpha subunit is responsible for the aldol cleavage of indoleglycerol phosphate to indole and glyceraldehyde 3-phosphate.</text>
</comment>
<protein>
    <recommendedName>
        <fullName evidence="4">tryptophan synthase</fullName>
        <ecNumber evidence="4">4.2.1.20</ecNumber>
    </recommendedName>
</protein>
<keyword evidence="7" id="KW-0057">Aromatic amino acid biosynthesis</keyword>
<dbReference type="EC" id="4.2.1.20" evidence="4"/>
<dbReference type="PANTHER" id="PTHR43406:SF1">
    <property type="entry name" value="TRYPTOPHAN SYNTHASE ALPHA CHAIN, CHLOROPLASTIC"/>
    <property type="match status" value="1"/>
</dbReference>
<evidence type="ECO:0000256" key="7">
    <source>
        <dbReference type="ARBA" id="ARBA00023141"/>
    </source>
</evidence>
<organism evidence="10">
    <name type="scientific">marine metagenome</name>
    <dbReference type="NCBI Taxonomy" id="408172"/>
    <lineage>
        <taxon>unclassified sequences</taxon>
        <taxon>metagenomes</taxon>
        <taxon>ecological metagenomes</taxon>
    </lineage>
</organism>
<evidence type="ECO:0000256" key="4">
    <source>
        <dbReference type="ARBA" id="ARBA00012043"/>
    </source>
</evidence>
<reference evidence="10" key="1">
    <citation type="submission" date="2018-05" db="EMBL/GenBank/DDBJ databases">
        <authorList>
            <person name="Lanie J.A."/>
            <person name="Ng W.-L."/>
            <person name="Kazmierczak K.M."/>
            <person name="Andrzejewski T.M."/>
            <person name="Davidsen T.M."/>
            <person name="Wayne K.J."/>
            <person name="Tettelin H."/>
            <person name="Glass J.I."/>
            <person name="Rusch D."/>
            <person name="Podicherti R."/>
            <person name="Tsui H.-C.T."/>
            <person name="Winkler M.E."/>
        </authorList>
    </citation>
    <scope>NUCLEOTIDE SEQUENCE</scope>
</reference>